<dbReference type="GO" id="GO:0006412">
    <property type="term" value="P:translation"/>
    <property type="evidence" value="ECO:0007669"/>
    <property type="project" value="InterPro"/>
</dbReference>
<dbReference type="Gene3D" id="2.130.10.10">
    <property type="entry name" value="YVTN repeat-like/Quinoprotein amine dehydrogenase"/>
    <property type="match status" value="2"/>
</dbReference>
<dbReference type="PROSITE" id="PS50082">
    <property type="entry name" value="WD_REPEATS_2"/>
    <property type="match status" value="3"/>
</dbReference>
<dbReference type="GO" id="GO:0034657">
    <property type="term" value="C:GID complex"/>
    <property type="evidence" value="ECO:0007669"/>
    <property type="project" value="TreeGrafter"/>
</dbReference>
<dbReference type="PANTHER" id="PTHR22838:SF0">
    <property type="entry name" value="WD REPEAT-CONTAINING PROTEIN 26"/>
    <property type="match status" value="1"/>
</dbReference>
<dbReference type="InterPro" id="IPR015943">
    <property type="entry name" value="WD40/YVTN_repeat-like_dom_sf"/>
</dbReference>
<dbReference type="GO" id="GO:0005840">
    <property type="term" value="C:ribosome"/>
    <property type="evidence" value="ECO:0007669"/>
    <property type="project" value="UniProtKB-KW"/>
</dbReference>
<evidence type="ECO:0000256" key="6">
    <source>
        <dbReference type="PROSITE-ProRule" id="PRU00221"/>
    </source>
</evidence>
<dbReference type="InterPro" id="IPR001857">
    <property type="entry name" value="Ribosomal_bL19"/>
</dbReference>
<dbReference type="SMART" id="SM00320">
    <property type="entry name" value="WD40"/>
    <property type="match status" value="5"/>
</dbReference>
<dbReference type="OrthoDB" id="972532at2759"/>
<sequence>MATSLVSKSGLTGVVRTVLKGPKLTSPERRVEAMVTDMHKQLWPEKPLPKLRSTHYTTPSKIRKSRHTHGIKVAPPLPAVKKTCPDPVKAISDASITALDPTGVRTRLFSTANPEAAHVGDILLVRLRSGDPFAGVCINIRRRGVDTAILLRGQLTRIGVEMWYKVYSPLVEGIEVVQRAAKRARRARLTYMRTVKHDRGDVSNLVRVYLRTFVLADETSPTPPSPATTARPSTPNPQASTFPEFSAPPNEQDQGQEQVQSSFRQPSSAPANPLASDTTGKRRRRVSESEDSSEDTNTQGTAGRAHHPNPKRRRTSDGTMRLENDASLQRSPSPQNFTNGSRSGKVANGDSRQTNGSFANGASVPNGSALPATFYGHDREEITRILIQSLTDLGYNGAAGALSKESGFQLEGPTVASFRSAVLNGDWAEAEELLFGTNYYDHGGGIDLSAGTYGKSWAKSARGSSLRHTEGLALAEGANRDHMLFEMKRQKYLELLESRDLGKALMVLRQELAPLHPDTQRLHFLSSLMMISSAEDMKTAAGWDGSNGRSRSQLLSELSKSVSPRVMLPEHRLSTLLDQVKAGWISKCLYHNTPQSPSLFMDHMCEREDFPLEPVLELKAHKDEVWYLKFSHDGSKLASTSKDKTIVIYDTVTFKVLHTLEDHDAGVTHVAWSPDDTKIITCCTSQECSARIWDVRTGRCLVCISEFTYPCTTAAWALDGKTVVVGSQDTKYGLAVWDTDGNMVHQWNEENLRVNDLAISPDGERLVVLLQSRILVYDFLSFDKMYEYTMDGVKFTSVAISRDSQHMLLSMNENRIELFELDTGEFIRKYEGHVQTQFIIRSSFGGANENFVVSGSEGTNPFYILYKNVPELIRVDSKIYIWRANGTLIAPLEGHHEGCVNTVAWHPTDPRIFASAGDDHRVRIWKPASSTASLAHSNGFMRL</sequence>
<dbReference type="CDD" id="cd00200">
    <property type="entry name" value="WD40"/>
    <property type="match status" value="1"/>
</dbReference>
<feature type="compositionally biased region" description="Polar residues" evidence="7">
    <location>
        <begin position="238"/>
        <end position="278"/>
    </location>
</feature>
<keyword evidence="9" id="KW-1185">Reference proteome</keyword>
<dbReference type="PROSITE" id="PS50294">
    <property type="entry name" value="WD_REPEATS_REGION"/>
    <property type="match status" value="2"/>
</dbReference>
<dbReference type="Pfam" id="PF23627">
    <property type="entry name" value="LisH_WDR26"/>
    <property type="match status" value="1"/>
</dbReference>
<evidence type="ECO:0000256" key="4">
    <source>
        <dbReference type="ARBA" id="ARBA00022980"/>
    </source>
</evidence>
<dbReference type="InterPro" id="IPR008991">
    <property type="entry name" value="Translation_prot_SH3-like_sf"/>
</dbReference>
<feature type="region of interest" description="Disordered" evidence="7">
    <location>
        <begin position="49"/>
        <end position="68"/>
    </location>
</feature>
<dbReference type="Pfam" id="PF00400">
    <property type="entry name" value="WD40"/>
    <property type="match status" value="3"/>
</dbReference>
<dbReference type="GO" id="GO:0043161">
    <property type="term" value="P:proteasome-mediated ubiquitin-dependent protein catabolic process"/>
    <property type="evidence" value="ECO:0007669"/>
    <property type="project" value="TreeGrafter"/>
</dbReference>
<feature type="repeat" description="WD" evidence="6">
    <location>
        <begin position="618"/>
        <end position="659"/>
    </location>
</feature>
<dbReference type="InterPro" id="IPR051350">
    <property type="entry name" value="WD_repeat-ST_regulator"/>
</dbReference>
<protein>
    <submittedName>
        <fullName evidence="8">WD40 repeat-like protein</fullName>
    </submittedName>
</protein>
<feature type="repeat" description="WD" evidence="6">
    <location>
        <begin position="660"/>
        <end position="703"/>
    </location>
</feature>
<evidence type="ECO:0000313" key="8">
    <source>
        <dbReference type="EMBL" id="KAF2727694.1"/>
    </source>
</evidence>
<dbReference type="Gene3D" id="2.30.30.790">
    <property type="match status" value="1"/>
</dbReference>
<feature type="compositionally biased region" description="Low complexity" evidence="7">
    <location>
        <begin position="227"/>
        <end position="237"/>
    </location>
</feature>
<gene>
    <name evidence="8" type="ORF">EJ04DRAFT_581842</name>
</gene>
<dbReference type="PANTHER" id="PTHR22838">
    <property type="entry name" value="WD REPEAT PROTEIN 26-RELATED"/>
    <property type="match status" value="1"/>
</dbReference>
<dbReference type="InterPro" id="IPR036322">
    <property type="entry name" value="WD40_repeat_dom_sf"/>
</dbReference>
<dbReference type="EMBL" id="ML996317">
    <property type="protein sequence ID" value="KAF2727694.1"/>
    <property type="molecule type" value="Genomic_DNA"/>
</dbReference>
<dbReference type="FunFam" id="2.30.30.790:FF:000007">
    <property type="entry name" value="Mitochondrial ribosomal protein, putative"/>
    <property type="match status" value="1"/>
</dbReference>
<dbReference type="InterPro" id="IPR038657">
    <property type="entry name" value="Ribosomal_bL19_sf"/>
</dbReference>
<comment type="caution">
    <text evidence="8">The sequence shown here is derived from an EMBL/GenBank/DDBJ whole genome shotgun (WGS) entry which is preliminary data.</text>
</comment>
<keyword evidence="4" id="KW-0689">Ribosomal protein</keyword>
<dbReference type="Pfam" id="PF01245">
    <property type="entry name" value="Ribosomal_L19"/>
    <property type="match status" value="1"/>
</dbReference>
<organism evidence="8 9">
    <name type="scientific">Polyplosphaeria fusca</name>
    <dbReference type="NCBI Taxonomy" id="682080"/>
    <lineage>
        <taxon>Eukaryota</taxon>
        <taxon>Fungi</taxon>
        <taxon>Dikarya</taxon>
        <taxon>Ascomycota</taxon>
        <taxon>Pezizomycotina</taxon>
        <taxon>Dothideomycetes</taxon>
        <taxon>Pleosporomycetidae</taxon>
        <taxon>Pleosporales</taxon>
        <taxon>Tetraplosphaeriaceae</taxon>
        <taxon>Polyplosphaeria</taxon>
    </lineage>
</organism>
<feature type="compositionally biased region" description="Polar residues" evidence="7">
    <location>
        <begin position="326"/>
        <end position="342"/>
    </location>
</feature>
<dbReference type="Proteomes" id="UP000799444">
    <property type="component" value="Unassembled WGS sequence"/>
</dbReference>
<keyword evidence="2 6" id="KW-0853">WD repeat</keyword>
<evidence type="ECO:0000313" key="9">
    <source>
        <dbReference type="Proteomes" id="UP000799444"/>
    </source>
</evidence>
<dbReference type="SUPFAM" id="SSF50978">
    <property type="entry name" value="WD40 repeat-like"/>
    <property type="match status" value="1"/>
</dbReference>
<comment type="similarity">
    <text evidence="1">Belongs to the bacterial ribosomal protein bL19 family.</text>
</comment>
<evidence type="ECO:0000256" key="7">
    <source>
        <dbReference type="SAM" id="MobiDB-lite"/>
    </source>
</evidence>
<evidence type="ECO:0000256" key="2">
    <source>
        <dbReference type="ARBA" id="ARBA00022574"/>
    </source>
</evidence>
<evidence type="ECO:0000256" key="5">
    <source>
        <dbReference type="ARBA" id="ARBA00023274"/>
    </source>
</evidence>
<name>A0A9P4UUZ4_9PLEO</name>
<dbReference type="InterPro" id="IPR001680">
    <property type="entry name" value="WD40_rpt"/>
</dbReference>
<reference evidence="8" key="1">
    <citation type="journal article" date="2020" name="Stud. Mycol.">
        <title>101 Dothideomycetes genomes: a test case for predicting lifestyles and emergence of pathogens.</title>
        <authorList>
            <person name="Haridas S."/>
            <person name="Albert R."/>
            <person name="Binder M."/>
            <person name="Bloem J."/>
            <person name="Labutti K."/>
            <person name="Salamov A."/>
            <person name="Andreopoulos B."/>
            <person name="Baker S."/>
            <person name="Barry K."/>
            <person name="Bills G."/>
            <person name="Bluhm B."/>
            <person name="Cannon C."/>
            <person name="Castanera R."/>
            <person name="Culley D."/>
            <person name="Daum C."/>
            <person name="Ezra D."/>
            <person name="Gonzalez J."/>
            <person name="Henrissat B."/>
            <person name="Kuo A."/>
            <person name="Liang C."/>
            <person name="Lipzen A."/>
            <person name="Lutzoni F."/>
            <person name="Magnuson J."/>
            <person name="Mondo S."/>
            <person name="Nolan M."/>
            <person name="Ohm R."/>
            <person name="Pangilinan J."/>
            <person name="Park H.-J."/>
            <person name="Ramirez L."/>
            <person name="Alfaro M."/>
            <person name="Sun H."/>
            <person name="Tritt A."/>
            <person name="Yoshinaga Y."/>
            <person name="Zwiers L.-H."/>
            <person name="Turgeon B."/>
            <person name="Goodwin S."/>
            <person name="Spatafora J."/>
            <person name="Crous P."/>
            <person name="Grigoriev I."/>
        </authorList>
    </citation>
    <scope>NUCLEOTIDE SEQUENCE</scope>
    <source>
        <strain evidence="8">CBS 125425</strain>
    </source>
</reference>
<dbReference type="GO" id="GO:1990904">
    <property type="term" value="C:ribonucleoprotein complex"/>
    <property type="evidence" value="ECO:0007669"/>
    <property type="project" value="UniProtKB-KW"/>
</dbReference>
<feature type="region of interest" description="Disordered" evidence="7">
    <location>
        <begin position="217"/>
        <end position="367"/>
    </location>
</feature>
<dbReference type="SUPFAM" id="SSF50104">
    <property type="entry name" value="Translation proteins SH3-like domain"/>
    <property type="match status" value="1"/>
</dbReference>
<accession>A0A9P4UUZ4</accession>
<dbReference type="GO" id="GO:0003735">
    <property type="term" value="F:structural constituent of ribosome"/>
    <property type="evidence" value="ECO:0007669"/>
    <property type="project" value="InterPro"/>
</dbReference>
<proteinExistence type="inferred from homology"/>
<dbReference type="AlphaFoldDB" id="A0A9P4UUZ4"/>
<feature type="repeat" description="WD" evidence="6">
    <location>
        <begin position="893"/>
        <end position="935"/>
    </location>
</feature>
<keyword evidence="3" id="KW-0677">Repeat</keyword>
<keyword evidence="5" id="KW-0687">Ribonucleoprotein</keyword>
<feature type="compositionally biased region" description="Basic residues" evidence="7">
    <location>
        <begin position="304"/>
        <end position="314"/>
    </location>
</feature>
<evidence type="ECO:0000256" key="3">
    <source>
        <dbReference type="ARBA" id="ARBA00022737"/>
    </source>
</evidence>
<evidence type="ECO:0000256" key="1">
    <source>
        <dbReference type="ARBA" id="ARBA00005781"/>
    </source>
</evidence>
<feature type="compositionally biased region" description="Polar residues" evidence="7">
    <location>
        <begin position="350"/>
        <end position="366"/>
    </location>
</feature>